<dbReference type="InterPro" id="IPR050559">
    <property type="entry name" value="P-Pant_transferase_sf"/>
</dbReference>
<dbReference type="PANTHER" id="PTHR12215">
    <property type="entry name" value="PHOSPHOPANTETHEINE TRANSFERASE"/>
    <property type="match status" value="1"/>
</dbReference>
<evidence type="ECO:0000313" key="6">
    <source>
        <dbReference type="Proteomes" id="UP001596523"/>
    </source>
</evidence>
<keyword evidence="2 5" id="KW-0808">Transferase</keyword>
<dbReference type="EMBL" id="JBHTCF010000020">
    <property type="protein sequence ID" value="MFC7309345.1"/>
    <property type="molecule type" value="Genomic_DNA"/>
</dbReference>
<evidence type="ECO:0000256" key="3">
    <source>
        <dbReference type="SAM" id="MobiDB-lite"/>
    </source>
</evidence>
<reference evidence="6" key="1">
    <citation type="journal article" date="2019" name="Int. J. Syst. Evol. Microbiol.">
        <title>The Global Catalogue of Microorganisms (GCM) 10K type strain sequencing project: providing services to taxonomists for standard genome sequencing and annotation.</title>
        <authorList>
            <consortium name="The Broad Institute Genomics Platform"/>
            <consortium name="The Broad Institute Genome Sequencing Center for Infectious Disease"/>
            <person name="Wu L."/>
            <person name="Ma J."/>
        </authorList>
    </citation>
    <scope>NUCLEOTIDE SEQUENCE [LARGE SCALE GENOMIC DNA]</scope>
    <source>
        <strain evidence="6">SYNS20</strain>
    </source>
</reference>
<dbReference type="Pfam" id="PF01648">
    <property type="entry name" value="ACPS"/>
    <property type="match status" value="1"/>
</dbReference>
<name>A0ABW2JT36_9ACTN</name>
<accession>A0ABW2JT36</accession>
<dbReference type="SUPFAM" id="SSF56214">
    <property type="entry name" value="4'-phosphopantetheinyl transferase"/>
    <property type="match status" value="2"/>
</dbReference>
<sequence>MTGSLLIREDAGPGSRQPPPGHLDIWLIRRPAPEATPGLLAAPELSPAERERAASFVRPLDGITYAAAHLALRRLLGGYLGIEPRAVSFTREPCPGCGEPHGRPCVFPPDPCLHFSLGHSHGMAVIGVASTVLGVDVELLPRDETVDHCVPALHPQEIAELDGHPPEQRREAFGQLWTRKEAYLKALGTGLSRHPATDYLGADERRRPEGWTVLDIPCGTRHRAAVAVRGDAPERTRVRRLRLERGATADADRRVVIGRIAQEPQSGE</sequence>
<protein>
    <submittedName>
        <fullName evidence="5">4'-phosphopantetheinyl transferase family protein</fullName>
    </submittedName>
</protein>
<keyword evidence="6" id="KW-1185">Reference proteome</keyword>
<dbReference type="InterPro" id="IPR008278">
    <property type="entry name" value="4-PPantetheinyl_Trfase_dom"/>
</dbReference>
<evidence type="ECO:0000256" key="1">
    <source>
        <dbReference type="ARBA" id="ARBA00010990"/>
    </source>
</evidence>
<evidence type="ECO:0000259" key="4">
    <source>
        <dbReference type="Pfam" id="PF01648"/>
    </source>
</evidence>
<dbReference type="InterPro" id="IPR037143">
    <property type="entry name" value="4-PPantetheinyl_Trfase_dom_sf"/>
</dbReference>
<comment type="similarity">
    <text evidence="1">Belongs to the P-Pant transferase superfamily. Gsp/Sfp/HetI/AcpT family.</text>
</comment>
<evidence type="ECO:0000313" key="5">
    <source>
        <dbReference type="EMBL" id="MFC7309345.1"/>
    </source>
</evidence>
<proteinExistence type="inferred from homology"/>
<organism evidence="5 6">
    <name type="scientific">Streptomyces monticola</name>
    <dbReference type="NCBI Taxonomy" id="2666263"/>
    <lineage>
        <taxon>Bacteria</taxon>
        <taxon>Bacillati</taxon>
        <taxon>Actinomycetota</taxon>
        <taxon>Actinomycetes</taxon>
        <taxon>Kitasatosporales</taxon>
        <taxon>Streptomycetaceae</taxon>
        <taxon>Streptomyces</taxon>
    </lineage>
</organism>
<dbReference type="Gene3D" id="3.90.470.20">
    <property type="entry name" value="4'-phosphopantetheinyl transferase domain"/>
    <property type="match status" value="2"/>
</dbReference>
<feature type="region of interest" description="Disordered" evidence="3">
    <location>
        <begin position="1"/>
        <end position="22"/>
    </location>
</feature>
<gene>
    <name evidence="5" type="ORF">ACFQVC_34690</name>
</gene>
<dbReference type="GO" id="GO:0016740">
    <property type="term" value="F:transferase activity"/>
    <property type="evidence" value="ECO:0007669"/>
    <property type="project" value="UniProtKB-KW"/>
</dbReference>
<dbReference type="RefSeq" id="WP_381838175.1">
    <property type="nucleotide sequence ID" value="NZ_JBHTCF010000020.1"/>
</dbReference>
<feature type="domain" description="4'-phosphopantetheinyl transferase" evidence="4">
    <location>
        <begin position="133"/>
        <end position="193"/>
    </location>
</feature>
<dbReference type="PANTHER" id="PTHR12215:SF10">
    <property type="entry name" value="L-AMINOADIPATE-SEMIALDEHYDE DEHYDROGENASE-PHOSPHOPANTETHEINYL TRANSFERASE"/>
    <property type="match status" value="1"/>
</dbReference>
<dbReference type="Proteomes" id="UP001596523">
    <property type="component" value="Unassembled WGS sequence"/>
</dbReference>
<evidence type="ECO:0000256" key="2">
    <source>
        <dbReference type="ARBA" id="ARBA00022679"/>
    </source>
</evidence>
<comment type="caution">
    <text evidence="5">The sequence shown here is derived from an EMBL/GenBank/DDBJ whole genome shotgun (WGS) entry which is preliminary data.</text>
</comment>